<feature type="region of interest" description="Disordered" evidence="1">
    <location>
        <begin position="545"/>
        <end position="592"/>
    </location>
</feature>
<dbReference type="AlphaFoldDB" id="A0A0F9J3X1"/>
<sequence>MAHYLHEEKKKQSFPRRLQYLAKAWQKKQEPSLLHEQKLLKLWASGFFDMGYEREHLINLIDRGVFTIVPYLVEGDPKVLVSTLAANLRPWAYTTQLALNFLIGKMSLAERVFIPAAINSMFGAGITRTFSQYDRVISLEDEIIKIGTPAVRVIHDSDYVGDPAAKCREDFIIEGDIYKLPTEYARDLFAGKDKFGNQIADYIQPDCTLSTNYNPEKISNPNYNYNRLALRDYTTFIDVYLYDENTTVTIMPDGRKAKILREVEEDGPKESPYDYLGYKFFPNSATPLPPAWGWHDLDVTMNILAKTAREQAESQKDLILVEPSNKELGKKVTNASNMDVLVVKNPQDGVQKISLGGVNPENYNWMAFAEDSFNKTGATNPALGGQGPSSPTLGQEKIVFANASRIVNNMNTRFQGFMTSIIRKLAWRVWTDPTVYIPVIKPGIKEILGAEELPEVFSQADKVGDFYDFVFNVEPFSTQRMSPELRYQRMMQFMSQWVLPTMQLAAAQGAVIDIPLATRIMAEYQGMDNFNQIYKTSVPHELQGVGYQMQPGGEKKSKSPGQGNDSNGALIGSQEANSFRAETKEDNKSSIL</sequence>
<dbReference type="EMBL" id="LAZR01012380">
    <property type="protein sequence ID" value="KKM27144.1"/>
    <property type="molecule type" value="Genomic_DNA"/>
</dbReference>
<reference evidence="2" key="1">
    <citation type="journal article" date="2015" name="Nature">
        <title>Complex archaea that bridge the gap between prokaryotes and eukaryotes.</title>
        <authorList>
            <person name="Spang A."/>
            <person name="Saw J.H."/>
            <person name="Jorgensen S.L."/>
            <person name="Zaremba-Niedzwiedzka K."/>
            <person name="Martijn J."/>
            <person name="Lind A.E."/>
            <person name="van Eijk R."/>
            <person name="Schleper C."/>
            <person name="Guy L."/>
            <person name="Ettema T.J."/>
        </authorList>
    </citation>
    <scope>NUCLEOTIDE SEQUENCE</scope>
</reference>
<organism evidence="2">
    <name type="scientific">marine sediment metagenome</name>
    <dbReference type="NCBI Taxonomy" id="412755"/>
    <lineage>
        <taxon>unclassified sequences</taxon>
        <taxon>metagenomes</taxon>
        <taxon>ecological metagenomes</taxon>
    </lineage>
</organism>
<proteinExistence type="predicted"/>
<feature type="compositionally biased region" description="Basic and acidic residues" evidence="1">
    <location>
        <begin position="581"/>
        <end position="592"/>
    </location>
</feature>
<evidence type="ECO:0000256" key="1">
    <source>
        <dbReference type="SAM" id="MobiDB-lite"/>
    </source>
</evidence>
<comment type="caution">
    <text evidence="2">The sequence shown here is derived from an EMBL/GenBank/DDBJ whole genome shotgun (WGS) entry which is preliminary data.</text>
</comment>
<evidence type="ECO:0000313" key="2">
    <source>
        <dbReference type="EMBL" id="KKM27144.1"/>
    </source>
</evidence>
<gene>
    <name evidence="2" type="ORF">LCGC14_1577720</name>
</gene>
<accession>A0A0F9J3X1</accession>
<protein>
    <submittedName>
        <fullName evidence="2">Uncharacterized protein</fullName>
    </submittedName>
</protein>
<name>A0A0F9J3X1_9ZZZZ</name>